<reference evidence="1 2" key="1">
    <citation type="journal article" date="2015" name="Genome Biol. Evol.">
        <title>Comparative Genomics of a Bacterivorous Green Alga Reveals Evolutionary Causalities and Consequences of Phago-Mixotrophic Mode of Nutrition.</title>
        <authorList>
            <person name="Burns J.A."/>
            <person name="Paasch A."/>
            <person name="Narechania A."/>
            <person name="Kim E."/>
        </authorList>
    </citation>
    <scope>NUCLEOTIDE SEQUENCE [LARGE SCALE GENOMIC DNA]</scope>
    <source>
        <strain evidence="1 2">PLY_AMNH</strain>
    </source>
</reference>
<evidence type="ECO:0000313" key="1">
    <source>
        <dbReference type="EMBL" id="KAK3242348.1"/>
    </source>
</evidence>
<dbReference type="AlphaFoldDB" id="A0AAE0EVG5"/>
<evidence type="ECO:0000313" key="2">
    <source>
        <dbReference type="Proteomes" id="UP001190700"/>
    </source>
</evidence>
<keyword evidence="2" id="KW-1185">Reference proteome</keyword>
<dbReference type="Proteomes" id="UP001190700">
    <property type="component" value="Unassembled WGS sequence"/>
</dbReference>
<protein>
    <submittedName>
        <fullName evidence="1">Uncharacterized protein</fullName>
    </submittedName>
</protein>
<name>A0AAE0EVG5_9CHLO</name>
<organism evidence="1 2">
    <name type="scientific">Cymbomonas tetramitiformis</name>
    <dbReference type="NCBI Taxonomy" id="36881"/>
    <lineage>
        <taxon>Eukaryota</taxon>
        <taxon>Viridiplantae</taxon>
        <taxon>Chlorophyta</taxon>
        <taxon>Pyramimonadophyceae</taxon>
        <taxon>Pyramimonadales</taxon>
        <taxon>Pyramimonadaceae</taxon>
        <taxon>Cymbomonas</taxon>
    </lineage>
</organism>
<accession>A0AAE0EVG5</accession>
<comment type="caution">
    <text evidence="1">The sequence shown here is derived from an EMBL/GenBank/DDBJ whole genome shotgun (WGS) entry which is preliminary data.</text>
</comment>
<proteinExistence type="predicted"/>
<sequence length="211" mass="23323">MTAHAKAPNHRLYVVVKEHKAEARLQVRARPGATTLIRAVGDLGVSVLPGPKLTFPNRRELDILDPMGCPAEGTLLDPAGKGAERKGAWRAAGTSSEVLQRISGGVSRRGKMEPLKKLRRLAKPADGCFSFKTGTIAWDSTGARCRSRSIGRGHGYSLTWATLMLLSSKMRSERDTWRDSEFWTVPRHTSRLQTIYPQAKALLSKASRHQR</sequence>
<dbReference type="EMBL" id="LGRX02033188">
    <property type="protein sequence ID" value="KAK3242348.1"/>
    <property type="molecule type" value="Genomic_DNA"/>
</dbReference>
<gene>
    <name evidence="1" type="ORF">CYMTET_47967</name>
</gene>